<feature type="compositionally biased region" description="Low complexity" evidence="1">
    <location>
        <begin position="28"/>
        <end position="44"/>
    </location>
</feature>
<feature type="compositionally biased region" description="Pro residues" evidence="1">
    <location>
        <begin position="15"/>
        <end position="27"/>
    </location>
</feature>
<keyword evidence="2" id="KW-1133">Transmembrane helix</keyword>
<comment type="caution">
    <text evidence="4">The sequence shown here is derived from an EMBL/GenBank/DDBJ whole genome shotgun (WGS) entry which is preliminary data.</text>
</comment>
<feature type="compositionally biased region" description="Low complexity" evidence="1">
    <location>
        <begin position="1"/>
        <end position="14"/>
    </location>
</feature>
<dbReference type="OrthoDB" id="6125419at2759"/>
<reference evidence="4" key="1">
    <citation type="submission" date="2020-10" db="EMBL/GenBank/DDBJ databases">
        <authorList>
            <person name="Han B."/>
            <person name="Lu T."/>
            <person name="Zhao Q."/>
            <person name="Huang X."/>
            <person name="Zhao Y."/>
        </authorList>
    </citation>
    <scope>NUCLEOTIDE SEQUENCE</scope>
</reference>
<proteinExistence type="predicted"/>
<evidence type="ECO:0000256" key="1">
    <source>
        <dbReference type="SAM" id="MobiDB-lite"/>
    </source>
</evidence>
<gene>
    <name evidence="4" type="ORF">NCGR_LOCUS22461</name>
</gene>
<evidence type="ECO:0000313" key="4">
    <source>
        <dbReference type="EMBL" id="CAD6232933.1"/>
    </source>
</evidence>
<dbReference type="GO" id="GO:0060147">
    <property type="term" value="P:regulation of post-transcriptional gene silencing"/>
    <property type="evidence" value="ECO:0007669"/>
    <property type="project" value="InterPro"/>
</dbReference>
<sequence length="1533" mass="168047">MRLRPSSATSSPYSRPSPRPPTTPPQPSSLRPTLQSPRTLRPRSPVSPPPAPTSSPRASPSRSWLLIAPLAASPSPRLASCLVKAVSALAACALRSGSRFPPHDHPFVQALASGAEGARAELTRQAARMVAEEVDWVVGFLRPFVMFSVVRKGDATFARDLIGALAAAAVAAGKAGVAIPVLKMLEDSMLHFGRGDDQEVRLWLSSAECLVDSYVVLLRKLVHAQIPTYDAQASSATLMGTLISQCSFHQKFLGIDSTVFGLSKHLFSVQRDLGLCYLPEISVVLSSLSYSLTGLEFEHEQLAGLKLLSFLIDWKYENVRDSKERTQQVSVELLCVLAVINLTISPSKSVKAVAYHVLSRFSLFVLDLPASHSSEEQDISTSYHISKPALLLPKFLHHLWSKPSSSGVTFMKHTATKASPDSGQSDLETSYWTHQINAYLTVLLREKHTLDASSSKKTSSVAISSLISSVASVLVMHPKLGTSAAESLAMLGASDPRLGMPLFVAILYYSKILCSSGNFSTEISLSLLESLPSLAILGFVLLLPLALQWIAPMLKRDSNSLHLFCMEKYNVCISITGVLYAIAVRLLCKIWAMTGWAFPNLQVVLDPENFSNFISDREISASIATSIRDVCKQNPDRGVDLILSVSFCIESRDSVVQALGLESLSYLCEADVVDFYTAWKVISKQVLDYYVEPAVAHSLCVLLRCGAMDAEAYSGISSNLLRTLWRIGTSKKNNPEPLWDKARGTAFHSLSNYKVSLIQDAIPDFWKLNYEFFTNEHNLAVLKAMEHLQDEIIKYEHINRRRVTTDQRAEVHKFEKLLEVFSQAVFKGMLSHHQLPGAALLTPNFTPKDILNEGKPKDLPRVHSAFDQAFVEIAESMYMSRNIAVALLALQSWKSFVSNWMQAVVALLDIKEPSKLNKAMKAANDIFKILCDQVPVSTPQVAVNIALVIGALCLIVPPTAHLVVSSASDFLLKWLLQYEHEHQQWSAALSLGLIFNCFNPTDKKSRLQVINGFLEVISKTESCLVKGACGLALGYACHGLLTRAHNATDSEVEAITQLNERASAEDILHALVTSLIQLCPSSCYSLKKLSIYGISSMGGMEENIHSFGDDPWAVAGLVIGLGNSVVALYRLGAYEAVTEVKDILISWIPNVDSNSALFDEIDSISLFNAFGAGARDLTGVFSKPMTSQIKHEESSFVRGPLLTSPVGETLSTSMIQEIFLLAKDAKDKHIRDYAAWAISFLRSRWSKNQNQILYEDNGSNRSSGDRDQASSFSEQSLVWNLSLWLSDLKFEKSGDVVPISTVGTVLKCLSRAPRLPTTDWGAIIRNTALVNEEGHVDVAKKIILRARLCATGCGSAHELGNIETAILCTKADGVWWSVLVEITGALNSAENSIKRQWLLDALDIGCVTAHPSTVLRFVGLLCGSCCIYMPLLVVNSINVLSDLPVTLPSFPSTSVSDDFRNSVADRLWLLTTNIYTWAEELAHGHSQPGHDHIHRSEAEIVTFLANILRSTCIAVGDYLPVDKQLKLANLEAL</sequence>
<organism evidence="4 5">
    <name type="scientific">Miscanthus lutarioriparius</name>
    <dbReference type="NCBI Taxonomy" id="422564"/>
    <lineage>
        <taxon>Eukaryota</taxon>
        <taxon>Viridiplantae</taxon>
        <taxon>Streptophyta</taxon>
        <taxon>Embryophyta</taxon>
        <taxon>Tracheophyta</taxon>
        <taxon>Spermatophyta</taxon>
        <taxon>Magnoliopsida</taxon>
        <taxon>Liliopsida</taxon>
        <taxon>Poales</taxon>
        <taxon>Poaceae</taxon>
        <taxon>PACMAD clade</taxon>
        <taxon>Panicoideae</taxon>
        <taxon>Andropogonodae</taxon>
        <taxon>Andropogoneae</taxon>
        <taxon>Saccharinae</taxon>
        <taxon>Miscanthus</taxon>
    </lineage>
</organism>
<dbReference type="PANTHER" id="PTHR16212:SF4">
    <property type="entry name" value="FOCADHESIN"/>
    <property type="match status" value="1"/>
</dbReference>
<dbReference type="EMBL" id="CAJGYO010000005">
    <property type="protein sequence ID" value="CAD6232933.1"/>
    <property type="molecule type" value="Genomic_DNA"/>
</dbReference>
<evidence type="ECO:0000259" key="3">
    <source>
        <dbReference type="Pfam" id="PF12530"/>
    </source>
</evidence>
<dbReference type="InterPro" id="IPR016024">
    <property type="entry name" value="ARM-type_fold"/>
</dbReference>
<evidence type="ECO:0000313" key="5">
    <source>
        <dbReference type="Proteomes" id="UP000604825"/>
    </source>
</evidence>
<feature type="domain" description="DUF3730" evidence="3">
    <location>
        <begin position="65"/>
        <end position="333"/>
    </location>
</feature>
<feature type="region of interest" description="Disordered" evidence="1">
    <location>
        <begin position="1"/>
        <end position="60"/>
    </location>
</feature>
<keyword evidence="2" id="KW-0812">Transmembrane</keyword>
<dbReference type="InterPro" id="IPR022542">
    <property type="entry name" value="FOCAD/RST1_DUF3730"/>
</dbReference>
<dbReference type="InterPro" id="IPR045163">
    <property type="entry name" value="Focadhesin/RST1"/>
</dbReference>
<feature type="transmembrane region" description="Helical" evidence="2">
    <location>
        <begin position="531"/>
        <end position="550"/>
    </location>
</feature>
<accession>A0A811P6B5</accession>
<keyword evidence="5" id="KW-1185">Reference proteome</keyword>
<keyword evidence="2" id="KW-0472">Membrane</keyword>
<dbReference type="Proteomes" id="UP000604825">
    <property type="component" value="Unassembled WGS sequence"/>
</dbReference>
<name>A0A811P6B5_9POAL</name>
<dbReference type="Pfam" id="PF12530">
    <property type="entry name" value="DUF3730"/>
    <property type="match status" value="2"/>
</dbReference>
<dbReference type="SUPFAM" id="SSF48371">
    <property type="entry name" value="ARM repeat"/>
    <property type="match status" value="1"/>
</dbReference>
<protein>
    <recommendedName>
        <fullName evidence="3">DUF3730 domain-containing protein</fullName>
    </recommendedName>
</protein>
<feature type="domain" description="DUF3730" evidence="3">
    <location>
        <begin position="506"/>
        <end position="750"/>
    </location>
</feature>
<dbReference type="PANTHER" id="PTHR16212">
    <property type="entry name" value="FOCADHESIN FAMILY MEMBER"/>
    <property type="match status" value="1"/>
</dbReference>
<evidence type="ECO:0000256" key="2">
    <source>
        <dbReference type="SAM" id="Phobius"/>
    </source>
</evidence>
<feature type="transmembrane region" description="Helical" evidence="2">
    <location>
        <begin position="571"/>
        <end position="592"/>
    </location>
</feature>